<dbReference type="PANTHER" id="PTHR43427">
    <property type="entry name" value="CHLORIDE CHANNEL PROTEIN CLC-E"/>
    <property type="match status" value="1"/>
</dbReference>
<name>A0ABP7X686_9SPHI</name>
<protein>
    <submittedName>
        <fullName evidence="6">Voltage-gated chloride channel family protein</fullName>
    </submittedName>
</protein>
<evidence type="ECO:0000256" key="5">
    <source>
        <dbReference type="SAM" id="Phobius"/>
    </source>
</evidence>
<keyword evidence="7" id="KW-1185">Reference proteome</keyword>
<dbReference type="Proteomes" id="UP001500841">
    <property type="component" value="Unassembled WGS sequence"/>
</dbReference>
<dbReference type="InterPro" id="IPR001807">
    <property type="entry name" value="ClC"/>
</dbReference>
<feature type="transmembrane region" description="Helical" evidence="5">
    <location>
        <begin position="63"/>
        <end position="88"/>
    </location>
</feature>
<feature type="transmembrane region" description="Helical" evidence="5">
    <location>
        <begin position="184"/>
        <end position="202"/>
    </location>
</feature>
<keyword evidence="3 5" id="KW-1133">Transmembrane helix</keyword>
<proteinExistence type="predicted"/>
<evidence type="ECO:0000313" key="7">
    <source>
        <dbReference type="Proteomes" id="UP001500841"/>
    </source>
</evidence>
<evidence type="ECO:0000256" key="1">
    <source>
        <dbReference type="ARBA" id="ARBA00004141"/>
    </source>
</evidence>
<sequence length="378" mass="40376">MDEIHNPGGGVPKSMAPLILITTVVTQLFGGSVGREGSAVQIGGSLAQMFSKIFRLNTEDNRVILTAGIAAGFGAVFGTPLTGAIFAMEVLTVGRIQYTALIPCLVAAIVGDVTVLSWGVHHETYHIAIVPQGVNILSAYLPLDVVLLSKVIVASIAFGLSSYLFAEAVHGVKSVFNRFFGQKWLIPFMGGLVVICLTLIIGKPDYLGLGVRAPYPGAITISSAFNSGGAHPMSWLWKTIYTTITLGTGFKGGEVTPLFYIGSTLGNTLSTLMNAPVSLFAALGFIAVFAGATNTPLASTVMGIELFGSEYALFFAVACFTAYLFSGESGIYSSQRIAVPKIFDDEDDPIESIAEAEHRRQKYVRKKIAKYRINRKKE</sequence>
<reference evidence="7" key="1">
    <citation type="journal article" date="2019" name="Int. J. Syst. Evol. Microbiol.">
        <title>The Global Catalogue of Microorganisms (GCM) 10K type strain sequencing project: providing services to taxonomists for standard genome sequencing and annotation.</title>
        <authorList>
            <consortium name="The Broad Institute Genomics Platform"/>
            <consortium name="The Broad Institute Genome Sequencing Center for Infectious Disease"/>
            <person name="Wu L."/>
            <person name="Ma J."/>
        </authorList>
    </citation>
    <scope>NUCLEOTIDE SEQUENCE [LARGE SCALE GENOMIC DNA]</scope>
    <source>
        <strain evidence="7">JCM 17085</strain>
    </source>
</reference>
<dbReference type="Gene3D" id="1.10.3080.10">
    <property type="entry name" value="Clc chloride channel"/>
    <property type="match status" value="1"/>
</dbReference>
<feature type="transmembrane region" description="Helical" evidence="5">
    <location>
        <begin position="272"/>
        <end position="292"/>
    </location>
</feature>
<dbReference type="InterPro" id="IPR050368">
    <property type="entry name" value="ClC-type_chloride_channel"/>
</dbReference>
<evidence type="ECO:0000256" key="4">
    <source>
        <dbReference type="ARBA" id="ARBA00023136"/>
    </source>
</evidence>
<feature type="transmembrane region" description="Helical" evidence="5">
    <location>
        <begin position="312"/>
        <end position="332"/>
    </location>
</feature>
<organism evidence="6 7">
    <name type="scientific">Mucilaginibacter panaciglaebae</name>
    <dbReference type="NCBI Taxonomy" id="502331"/>
    <lineage>
        <taxon>Bacteria</taxon>
        <taxon>Pseudomonadati</taxon>
        <taxon>Bacteroidota</taxon>
        <taxon>Sphingobacteriia</taxon>
        <taxon>Sphingobacteriales</taxon>
        <taxon>Sphingobacteriaceae</taxon>
        <taxon>Mucilaginibacter</taxon>
    </lineage>
</organism>
<feature type="transmembrane region" description="Helical" evidence="5">
    <location>
        <begin position="100"/>
        <end position="120"/>
    </location>
</feature>
<dbReference type="Pfam" id="PF00654">
    <property type="entry name" value="Voltage_CLC"/>
    <property type="match status" value="1"/>
</dbReference>
<comment type="subcellular location">
    <subcellularLocation>
        <location evidence="1">Membrane</location>
        <topology evidence="1">Multi-pass membrane protein</topology>
    </subcellularLocation>
</comment>
<accession>A0ABP7X686</accession>
<feature type="transmembrane region" description="Helical" evidence="5">
    <location>
        <begin position="141"/>
        <end position="164"/>
    </location>
</feature>
<dbReference type="SUPFAM" id="SSF81340">
    <property type="entry name" value="Clc chloride channel"/>
    <property type="match status" value="1"/>
</dbReference>
<comment type="caution">
    <text evidence="6">The sequence shown here is derived from an EMBL/GenBank/DDBJ whole genome shotgun (WGS) entry which is preliminary data.</text>
</comment>
<evidence type="ECO:0000256" key="2">
    <source>
        <dbReference type="ARBA" id="ARBA00022692"/>
    </source>
</evidence>
<dbReference type="EMBL" id="BAABCV010000017">
    <property type="protein sequence ID" value="GAA4105268.1"/>
    <property type="molecule type" value="Genomic_DNA"/>
</dbReference>
<dbReference type="InterPro" id="IPR014743">
    <property type="entry name" value="Cl-channel_core"/>
</dbReference>
<keyword evidence="4 5" id="KW-0472">Membrane</keyword>
<dbReference type="PANTHER" id="PTHR43427:SF12">
    <property type="entry name" value="CHLORIDE TRANSPORTER"/>
    <property type="match status" value="1"/>
</dbReference>
<evidence type="ECO:0000313" key="6">
    <source>
        <dbReference type="EMBL" id="GAA4105268.1"/>
    </source>
</evidence>
<gene>
    <name evidence="6" type="ORF">GCM10022392_33800</name>
</gene>
<evidence type="ECO:0000256" key="3">
    <source>
        <dbReference type="ARBA" id="ARBA00022989"/>
    </source>
</evidence>
<keyword evidence="2 5" id="KW-0812">Transmembrane</keyword>
<dbReference type="PRINTS" id="PR00762">
    <property type="entry name" value="CLCHANNEL"/>
</dbReference>